<evidence type="ECO:0000259" key="3">
    <source>
        <dbReference type="PROSITE" id="PS51841"/>
    </source>
</evidence>
<feature type="chain" id="PRO_5038908648" evidence="2">
    <location>
        <begin position="20"/>
        <end position="412"/>
    </location>
</feature>
<dbReference type="RefSeq" id="WP_142511076.1">
    <property type="nucleotide sequence ID" value="NZ_SADV01000043.1"/>
</dbReference>
<evidence type="ECO:0000256" key="2">
    <source>
        <dbReference type="SAM" id="SignalP"/>
    </source>
</evidence>
<dbReference type="InterPro" id="IPR052159">
    <property type="entry name" value="Competence_DNA_uptake"/>
</dbReference>
<dbReference type="Gene3D" id="3.60.15.10">
    <property type="entry name" value="Ribonuclease Z/Hydroxyacylglutathione hydrolase-like"/>
    <property type="match status" value="1"/>
</dbReference>
<dbReference type="SUPFAM" id="SSF56281">
    <property type="entry name" value="Metallo-hydrolase/oxidoreductase"/>
    <property type="match status" value="1"/>
</dbReference>
<dbReference type="InterPro" id="IPR035681">
    <property type="entry name" value="ComA-like_MBL"/>
</dbReference>
<proteinExistence type="predicted"/>
<dbReference type="EMBL" id="SADV01000043">
    <property type="protein sequence ID" value="TQR26746.1"/>
    <property type="molecule type" value="Genomic_DNA"/>
</dbReference>
<dbReference type="InterPro" id="IPR001279">
    <property type="entry name" value="Metallo-B-lactamas"/>
</dbReference>
<dbReference type="PANTHER" id="PTHR30619:SF7">
    <property type="entry name" value="BETA-LACTAMASE DOMAIN PROTEIN"/>
    <property type="match status" value="1"/>
</dbReference>
<dbReference type="InterPro" id="IPR001322">
    <property type="entry name" value="Lamin_tail_dom"/>
</dbReference>
<dbReference type="SUPFAM" id="SSF74853">
    <property type="entry name" value="Lamin A/C globular tail domain"/>
    <property type="match status" value="1"/>
</dbReference>
<dbReference type="CDD" id="cd07731">
    <property type="entry name" value="ComA-like_MBL-fold"/>
    <property type="match status" value="1"/>
</dbReference>
<sequence>MKKLIVVLLCIFLVAGCTETLNTEKVSVTAGHEMRVHFIDVGQGDSIFIESPNGKTMLVDGGVKGAGQKVISYLKELGVNKLDIVVATHPDADHIGGLIPVLNSIDIGQFYDSGKVHTSQTFEEMLTLIDTKNIPYNVPKTGDSIAFDADINVKVLNANEHATDNNDASIVLKVTYGNVSFLLTADAGIALEKEMMQNDVKATILKAGHHGSNTSSSAEFIQKVHPEVTILSYGEGNKYGHPHAEVVERLQALGSKIYATAEAGTVIVSTDGVNYDVNSKEMSGTSVSTSQTTSTSVSTPQTTSTSDSAPKATSASVKIVSKDLIEEVVGIKNNGNEAVSLKDWQLISVEGYQVFNFPNVTLQPGKTIYVTSGSNAQEGQNYLKWTKKQIWLNDGDAAQLRNAKGELVSELD</sequence>
<evidence type="ECO:0000256" key="1">
    <source>
        <dbReference type="SAM" id="MobiDB-lite"/>
    </source>
</evidence>
<dbReference type="InterPro" id="IPR036866">
    <property type="entry name" value="RibonucZ/Hydroxyglut_hydro"/>
</dbReference>
<dbReference type="AlphaFoldDB" id="A0A544U779"/>
<feature type="region of interest" description="Disordered" evidence="1">
    <location>
        <begin position="281"/>
        <end position="312"/>
    </location>
</feature>
<gene>
    <name evidence="4" type="ORF">C7Y47_24225</name>
</gene>
<organism evidence="4 5">
    <name type="scientific">Lysinibacillus sphaericus</name>
    <name type="common">Bacillus sphaericus</name>
    <dbReference type="NCBI Taxonomy" id="1421"/>
    <lineage>
        <taxon>Bacteria</taxon>
        <taxon>Bacillati</taxon>
        <taxon>Bacillota</taxon>
        <taxon>Bacilli</taxon>
        <taxon>Bacillales</taxon>
        <taxon>Bacillaceae</taxon>
        <taxon>Lysinibacillus</taxon>
    </lineage>
</organism>
<evidence type="ECO:0000313" key="5">
    <source>
        <dbReference type="Proteomes" id="UP000317944"/>
    </source>
</evidence>
<name>A0A544U779_LYSSH</name>
<dbReference type="InterPro" id="IPR036415">
    <property type="entry name" value="Lamin_tail_dom_sf"/>
</dbReference>
<dbReference type="Gene3D" id="2.60.40.1260">
    <property type="entry name" value="Lamin Tail domain"/>
    <property type="match status" value="1"/>
</dbReference>
<dbReference type="Pfam" id="PF00753">
    <property type="entry name" value="Lactamase_B"/>
    <property type="match status" value="1"/>
</dbReference>
<feature type="domain" description="LTD" evidence="3">
    <location>
        <begin position="313"/>
        <end position="412"/>
    </location>
</feature>
<feature type="compositionally biased region" description="Low complexity" evidence="1">
    <location>
        <begin position="283"/>
        <end position="306"/>
    </location>
</feature>
<reference evidence="4 5" key="1">
    <citation type="submission" date="2018-03" db="EMBL/GenBank/DDBJ databases">
        <title>Aerobic endospore-forming bacteria genome sequencing and assembly.</title>
        <authorList>
            <person name="Cavalcante D.A."/>
            <person name="Driks A."/>
            <person name="Putonti C."/>
            <person name="De-Souza M.T."/>
        </authorList>
    </citation>
    <scope>NUCLEOTIDE SEQUENCE [LARGE SCALE GENOMIC DNA]</scope>
    <source>
        <strain evidence="4 5">SDF0037</strain>
    </source>
</reference>
<dbReference type="PROSITE" id="PS51257">
    <property type="entry name" value="PROKAR_LIPOPROTEIN"/>
    <property type="match status" value="1"/>
</dbReference>
<dbReference type="PANTHER" id="PTHR30619">
    <property type="entry name" value="DNA INTERNALIZATION/COMPETENCE PROTEIN COMEC/REC2"/>
    <property type="match status" value="1"/>
</dbReference>
<keyword evidence="2" id="KW-0732">Signal</keyword>
<dbReference type="OrthoDB" id="9761531at2"/>
<dbReference type="PROSITE" id="PS51841">
    <property type="entry name" value="LTD"/>
    <property type="match status" value="1"/>
</dbReference>
<dbReference type="Proteomes" id="UP000317944">
    <property type="component" value="Unassembled WGS sequence"/>
</dbReference>
<comment type="caution">
    <text evidence="4">The sequence shown here is derived from an EMBL/GenBank/DDBJ whole genome shotgun (WGS) entry which is preliminary data.</text>
</comment>
<feature type="signal peptide" evidence="2">
    <location>
        <begin position="1"/>
        <end position="19"/>
    </location>
</feature>
<dbReference type="Pfam" id="PF00932">
    <property type="entry name" value="LTD"/>
    <property type="match status" value="1"/>
</dbReference>
<evidence type="ECO:0000313" key="4">
    <source>
        <dbReference type="EMBL" id="TQR26746.1"/>
    </source>
</evidence>
<dbReference type="SMART" id="SM00849">
    <property type="entry name" value="Lactamase_B"/>
    <property type="match status" value="1"/>
</dbReference>
<accession>A0A544U779</accession>
<protein>
    <submittedName>
        <fullName evidence="4">MBL fold metallo-hydrolase</fullName>
    </submittedName>
</protein>